<evidence type="ECO:0000259" key="4">
    <source>
        <dbReference type="Pfam" id="PF00483"/>
    </source>
</evidence>
<accession>A0A3G9J8G1</accession>
<dbReference type="KEGG" id="pbk:Back11_14630"/>
<dbReference type="InterPro" id="IPR005835">
    <property type="entry name" value="NTP_transferase_dom"/>
</dbReference>
<evidence type="ECO:0000256" key="1">
    <source>
        <dbReference type="ARBA" id="ARBA00007274"/>
    </source>
</evidence>
<dbReference type="InterPro" id="IPR029044">
    <property type="entry name" value="Nucleotide-diphossugar_trans"/>
</dbReference>
<feature type="domain" description="Mannose-1-phosphate guanyltransferase C-terminal" evidence="6">
    <location>
        <begin position="264"/>
        <end position="367"/>
    </location>
</feature>
<reference evidence="7 8" key="1">
    <citation type="submission" date="2018-11" db="EMBL/GenBank/DDBJ databases">
        <title>Complete genome sequence of Paenibacillus baekrokdamisoli strain KCTC 33723.</title>
        <authorList>
            <person name="Kang S.W."/>
            <person name="Lee K.C."/>
            <person name="Kim K.K."/>
            <person name="Kim J.S."/>
            <person name="Kim D.S."/>
            <person name="Ko S.H."/>
            <person name="Yang S.H."/>
            <person name="Lee J.S."/>
        </authorList>
    </citation>
    <scope>NUCLEOTIDE SEQUENCE [LARGE SCALE GENOMIC DNA]</scope>
    <source>
        <strain evidence="7 8">KCTC 33723</strain>
    </source>
</reference>
<dbReference type="InterPro" id="IPR056729">
    <property type="entry name" value="GMPPB_C"/>
</dbReference>
<dbReference type="InterPro" id="IPR036900">
    <property type="entry name" value="A-D-PHexomutase_C_sf"/>
</dbReference>
<dbReference type="Pfam" id="PF02878">
    <property type="entry name" value="PGM_PMM_I"/>
    <property type="match status" value="1"/>
</dbReference>
<comment type="similarity">
    <text evidence="2">Belongs to the phosphohexose mutase family.</text>
</comment>
<evidence type="ECO:0000259" key="5">
    <source>
        <dbReference type="Pfam" id="PF02878"/>
    </source>
</evidence>
<name>A0A3G9J8G1_9BACL</name>
<keyword evidence="8" id="KW-1185">Reference proteome</keyword>
<dbReference type="GO" id="GO:0016868">
    <property type="term" value="F:intramolecular phosphotransferase activity"/>
    <property type="evidence" value="ECO:0007669"/>
    <property type="project" value="InterPro"/>
</dbReference>
<feature type="domain" description="Nucleotidyl transferase" evidence="4">
    <location>
        <begin position="2"/>
        <end position="230"/>
    </location>
</feature>
<dbReference type="GO" id="GO:0016740">
    <property type="term" value="F:transferase activity"/>
    <property type="evidence" value="ECO:0007669"/>
    <property type="project" value="UniProtKB-KW"/>
</dbReference>
<dbReference type="PANTHER" id="PTHR22572">
    <property type="entry name" value="SUGAR-1-PHOSPHATE GUANYL TRANSFERASE"/>
    <property type="match status" value="1"/>
</dbReference>
<dbReference type="Pfam" id="PF00483">
    <property type="entry name" value="NTP_transferase"/>
    <property type="match status" value="1"/>
</dbReference>
<dbReference type="SUPFAM" id="SSF51161">
    <property type="entry name" value="Trimeric LpxA-like enzymes"/>
    <property type="match status" value="1"/>
</dbReference>
<dbReference type="InterPro" id="IPR016055">
    <property type="entry name" value="A-D-PHexomutase_a/b/a-I/II/III"/>
</dbReference>
<dbReference type="Gene3D" id="3.90.550.10">
    <property type="entry name" value="Spore Coat Polysaccharide Biosynthesis Protein SpsA, Chain A"/>
    <property type="match status" value="1"/>
</dbReference>
<gene>
    <name evidence="7" type="ORF">Back11_14630</name>
</gene>
<evidence type="ECO:0000256" key="2">
    <source>
        <dbReference type="ARBA" id="ARBA00010231"/>
    </source>
</evidence>
<dbReference type="SUPFAM" id="SSF53448">
    <property type="entry name" value="Nucleotide-diphospho-sugar transferases"/>
    <property type="match status" value="1"/>
</dbReference>
<dbReference type="EMBL" id="AP019308">
    <property type="protein sequence ID" value="BBH20118.1"/>
    <property type="molecule type" value="Genomic_DNA"/>
</dbReference>
<dbReference type="Gene3D" id="3.40.120.10">
    <property type="entry name" value="Alpha-D-Glucose-1,6-Bisphosphate, subunit A, domain 3"/>
    <property type="match status" value="3"/>
</dbReference>
<dbReference type="SUPFAM" id="SSF55957">
    <property type="entry name" value="Phosphoglucomutase, C-terminal domain"/>
    <property type="match status" value="1"/>
</dbReference>
<dbReference type="CDD" id="cd04181">
    <property type="entry name" value="NTP_transferase"/>
    <property type="match status" value="1"/>
</dbReference>
<dbReference type="SUPFAM" id="SSF53738">
    <property type="entry name" value="Phosphoglucomutase, first 3 domains"/>
    <property type="match status" value="1"/>
</dbReference>
<keyword evidence="3 7" id="KW-0808">Transferase</keyword>
<dbReference type="Proteomes" id="UP000275368">
    <property type="component" value="Chromosome"/>
</dbReference>
<dbReference type="InterPro" id="IPR050486">
    <property type="entry name" value="Mannose-1P_guanyltransferase"/>
</dbReference>
<organism evidence="7 8">
    <name type="scientific">Paenibacillus baekrokdamisoli</name>
    <dbReference type="NCBI Taxonomy" id="1712516"/>
    <lineage>
        <taxon>Bacteria</taxon>
        <taxon>Bacillati</taxon>
        <taxon>Bacillota</taxon>
        <taxon>Bacilli</taxon>
        <taxon>Bacillales</taxon>
        <taxon>Paenibacillaceae</taxon>
        <taxon>Paenibacillus</taxon>
    </lineage>
</organism>
<dbReference type="Gene3D" id="2.160.10.10">
    <property type="entry name" value="Hexapeptide repeat proteins"/>
    <property type="match status" value="1"/>
</dbReference>
<dbReference type="GO" id="GO:0005975">
    <property type="term" value="P:carbohydrate metabolic process"/>
    <property type="evidence" value="ECO:0007669"/>
    <property type="project" value="InterPro"/>
</dbReference>
<feature type="domain" description="Alpha-D-phosphohexomutase alpha/beta/alpha" evidence="5">
    <location>
        <begin position="382"/>
        <end position="513"/>
    </location>
</feature>
<evidence type="ECO:0000259" key="6">
    <source>
        <dbReference type="Pfam" id="PF25087"/>
    </source>
</evidence>
<dbReference type="Gene3D" id="3.30.310.50">
    <property type="entry name" value="Alpha-D-phosphohexomutase, C-terminal domain"/>
    <property type="match status" value="1"/>
</dbReference>
<evidence type="ECO:0000256" key="3">
    <source>
        <dbReference type="ARBA" id="ARBA00022679"/>
    </source>
</evidence>
<protein>
    <submittedName>
        <fullName evidence="7">Nucleotidyltransferase</fullName>
    </submittedName>
</protein>
<dbReference type="FunFam" id="3.90.550.10:FF:000013">
    <property type="entry name" value="mannose-1-phosphate guanyltransferase beta"/>
    <property type="match status" value="1"/>
</dbReference>
<evidence type="ECO:0000313" key="7">
    <source>
        <dbReference type="EMBL" id="BBH20118.1"/>
    </source>
</evidence>
<comment type="similarity">
    <text evidence="1">Belongs to the transferase hexapeptide repeat family.</text>
</comment>
<dbReference type="Pfam" id="PF25087">
    <property type="entry name" value="GMPPB_C"/>
    <property type="match status" value="1"/>
</dbReference>
<proteinExistence type="inferred from homology"/>
<dbReference type="AlphaFoldDB" id="A0A3G9J8G1"/>
<evidence type="ECO:0000313" key="8">
    <source>
        <dbReference type="Proteomes" id="UP000275368"/>
    </source>
</evidence>
<dbReference type="RefSeq" id="WP_164522703.1">
    <property type="nucleotide sequence ID" value="NZ_AP019308.1"/>
</dbReference>
<sequence>MKAVIMAGGKGTRLRPLTSNTPKPMVPLLDRPVMAYTIELLKKYGITDIAVTVQYLPEVIRQYFGDGSDYGVRLHYVEEEYPLGTAGSVKNAEDFLDETFLVISGDALTDFNLGKAVAYHREKQAVATLVLTQVENPLEFGVIMTDEAGEIIRFLEKPCWGEVFSDTVNTGIYVLEPEVFRYFDHGKPFDFSKDLFPLLMKDKRSLYGYVAEGYWSDIGNLLQYRQAQFDMLDLKVEVNVTGREIAPQVWVGEGVRIDPNVTLTGPAFIGRHSVIEAGVSLNGYTVVGESSRIARSASLERSVLWKSNFIDQNAEIKGGTLCNKVVVRSGAIVSEEAVVGDGCHIGVKSFVQPGIKIFPGKTVESHTTLNHSLIWGERVTNQLFGQLGVKGICNVEMTTNFASRLALAYGTILPVDTTIGISHDETPFTAIIADSFASSMHASGIHTFPFGAVTTPVSRHAAYHLDCVGGIHIRMLPGEEDNQLVIEFLDPSGLPISKDMERKIENAYFQDDSRLIAVSEVGKRKDCPDVRKLYQEHLLELAGSNTKGYTVVLEYHYPNLGSIIPVLADSLGWRIIQLNQVTKTPSELASWVKSAGADLGLQLDENGRLAVLVTDEGEIVREEMLIVLLVMIRLLNSDVTTLHVPVNAPNIIETLASKYGKQVIRTKADLRSIMAGCQDRGFYVYGDGLYTLIHMLRIMKARQMPLSQMIGAIPEFALLREQVDCPWTEKGSVMRFLMEQTKGEQVELIDGIKIIHDEGWTLILPDSEEPVFQVFANGVNEQTAKQLASTYTSMIENYRRRATV</sequence>
<dbReference type="InterPro" id="IPR005844">
    <property type="entry name" value="A-D-PHexomutase_a/b/a-I"/>
</dbReference>
<dbReference type="InterPro" id="IPR011004">
    <property type="entry name" value="Trimer_LpxA-like_sf"/>
</dbReference>